<comment type="caution">
    <text evidence="1">The sequence shown here is derived from an EMBL/GenBank/DDBJ whole genome shotgun (WGS) entry which is preliminary data.</text>
</comment>
<protein>
    <submittedName>
        <fullName evidence="1">Uncharacterized protein</fullName>
    </submittedName>
</protein>
<reference evidence="1" key="1">
    <citation type="journal article" date="2012" name="PLoS ONE">
        <title>Gene sets for utilization of primary and secondary nutrition supplies in the distal gut of endangered iberian lynx.</title>
        <authorList>
            <person name="Alcaide M."/>
            <person name="Messina E."/>
            <person name="Richter M."/>
            <person name="Bargiela R."/>
            <person name="Peplies J."/>
            <person name="Huws S.A."/>
            <person name="Newbold C.J."/>
            <person name="Golyshin P.N."/>
            <person name="Simon M.A."/>
            <person name="Lopez G."/>
            <person name="Yakimov M.M."/>
            <person name="Ferrer M."/>
        </authorList>
    </citation>
    <scope>NUCLEOTIDE SEQUENCE</scope>
</reference>
<name>J9H1D4_9ZZZZ</name>
<proteinExistence type="predicted"/>
<evidence type="ECO:0000313" key="1">
    <source>
        <dbReference type="EMBL" id="EJX07215.1"/>
    </source>
</evidence>
<organism evidence="1">
    <name type="scientific">gut metagenome</name>
    <dbReference type="NCBI Taxonomy" id="749906"/>
    <lineage>
        <taxon>unclassified sequences</taxon>
        <taxon>metagenomes</taxon>
        <taxon>organismal metagenomes</taxon>
    </lineage>
</organism>
<dbReference type="EMBL" id="AMCI01000940">
    <property type="protein sequence ID" value="EJX07215.1"/>
    <property type="molecule type" value="Genomic_DNA"/>
</dbReference>
<accession>J9H1D4</accession>
<gene>
    <name evidence="1" type="ORF">EVA_04681</name>
</gene>
<sequence>MLEGFGVVKEECIGKYALPDWHVRHAHLSFPLAAPMQFIVDTLRKDKIQQTLESSLYFILRNVALGGELFGQALRLLEGRDMKSLCQPSGIFETQEGSGLAVAVRTSYSQWTLRPE</sequence>
<dbReference type="AlphaFoldDB" id="J9H1D4"/>